<keyword evidence="2" id="KW-0472">Membrane</keyword>
<evidence type="ECO:0000313" key="3">
    <source>
        <dbReference type="EMBL" id="CAD9184313.1"/>
    </source>
</evidence>
<dbReference type="AlphaFoldDB" id="A0A7S1S4H7"/>
<feature type="region of interest" description="Disordered" evidence="1">
    <location>
        <begin position="99"/>
        <end position="143"/>
    </location>
</feature>
<dbReference type="EMBL" id="HBGE01102489">
    <property type="protein sequence ID" value="CAD9184313.1"/>
    <property type="molecule type" value="Transcribed_RNA"/>
</dbReference>
<feature type="compositionally biased region" description="Low complexity" evidence="1">
    <location>
        <begin position="102"/>
        <end position="118"/>
    </location>
</feature>
<accession>A0A7S1S4H7</accession>
<feature type="transmembrane region" description="Helical" evidence="2">
    <location>
        <begin position="150"/>
        <end position="169"/>
    </location>
</feature>
<gene>
    <name evidence="3" type="ORF">ACAT0790_LOCUS61085</name>
</gene>
<evidence type="ECO:0000256" key="1">
    <source>
        <dbReference type="SAM" id="MobiDB-lite"/>
    </source>
</evidence>
<feature type="transmembrane region" description="Helical" evidence="2">
    <location>
        <begin position="181"/>
        <end position="204"/>
    </location>
</feature>
<name>A0A7S1S4H7_ALECA</name>
<reference evidence="3" key="1">
    <citation type="submission" date="2021-01" db="EMBL/GenBank/DDBJ databases">
        <authorList>
            <person name="Corre E."/>
            <person name="Pelletier E."/>
            <person name="Niang G."/>
            <person name="Scheremetjew M."/>
            <person name="Finn R."/>
            <person name="Kale V."/>
            <person name="Holt S."/>
            <person name="Cochrane G."/>
            <person name="Meng A."/>
            <person name="Brown T."/>
            <person name="Cohen L."/>
        </authorList>
    </citation>
    <scope>NUCLEOTIDE SEQUENCE</scope>
    <source>
        <strain evidence="3">OF101</strain>
    </source>
</reference>
<organism evidence="3">
    <name type="scientific">Alexandrium catenella</name>
    <name type="common">Red tide dinoflagellate</name>
    <name type="synonym">Gonyaulax catenella</name>
    <dbReference type="NCBI Taxonomy" id="2925"/>
    <lineage>
        <taxon>Eukaryota</taxon>
        <taxon>Sar</taxon>
        <taxon>Alveolata</taxon>
        <taxon>Dinophyceae</taxon>
        <taxon>Gonyaulacales</taxon>
        <taxon>Pyrocystaceae</taxon>
        <taxon>Alexandrium</taxon>
    </lineage>
</organism>
<evidence type="ECO:0000256" key="2">
    <source>
        <dbReference type="SAM" id="Phobius"/>
    </source>
</evidence>
<protein>
    <submittedName>
        <fullName evidence="3">Uncharacterized protein</fullName>
    </submittedName>
</protein>
<keyword evidence="2" id="KW-1133">Transmembrane helix</keyword>
<feature type="compositionally biased region" description="Basic and acidic residues" evidence="1">
    <location>
        <begin position="120"/>
        <end position="130"/>
    </location>
</feature>
<sequence>MRATMAARFARRTGGIAPGISLRRANGVLSNEKSAIAASARLGARPVHQPANTAFAACSSSQAPQLGAWRSGMVTQGGNLSWHASPTIWVRSARYSSGSRQGAGTASSSGDGQSGSSTKPDSEESKHQASDGDGPNGSNEGADPADYAKALALSLVAGLIAAGATAVALSATGTAASAAGAALPFVSMGLVAGGLLALAALAVLRPALPAWLPAALLGAGLGAQGCAQDHLKARFRDAAVREAVDAGTLMPPQVSDVASTAPVREFETNRIHLEVEYASREAGTASWRFRAQAKRQWFWRPWDISFVEVACKESVSLPGVVTTAPPPQVRHWSSEGQSSRWRTVWHRGTPYAPGKPPRSS</sequence>
<proteinExistence type="predicted"/>
<keyword evidence="2" id="KW-0812">Transmembrane</keyword>